<accession>A0ABT4CVM1</accession>
<evidence type="ECO:0000256" key="3">
    <source>
        <dbReference type="ARBA" id="ARBA00022692"/>
    </source>
</evidence>
<feature type="transmembrane region" description="Helical" evidence="6">
    <location>
        <begin position="28"/>
        <end position="47"/>
    </location>
</feature>
<sequence length="470" mass="50505">MECGVLSLLVPLVAIILAFVTRQILISMFFGIIVGGIILKGNFLAGISEGVNSIVYILKEEWASKSILFCLLIGSMVYVLEVSGGIQGLVILLTEKTKVVKSKIGSQLIAYLIGFLLFVEATSSVVISGTVARPFFDKYKVSREKLAYICDSTASPIAWLFPINAAGTFIMAQVAAQNSKGIISGEPFMYVLSAIPFQFYSIVAVVVVGIVIFTGRDFSLMKKAEERTQNSSDVIAEAAAEMLHYEILQGKKPRAVNMILPIAILVGNIIFFLYSTGGGNITKGDGPSAIYQGIIITLFITGIFYWIQGYVKPAEYIKWCIKGMNKFLEITIILILAFTLGSVMNKLGTGLYLAQVMNGNVAYYLVPALMFIIGSIISFSTGTSVGTVSIIFPIAVPVAASLGTNIPLTIGAVVSSAIFGDHCSPISDSTILSSMIAEIPVMEHFKTQIPYALVSGGISLIMFLVAGFIF</sequence>
<reference evidence="8" key="1">
    <citation type="submission" date="2022-12" db="EMBL/GenBank/DDBJ databases">
        <authorList>
            <person name="Wang J."/>
        </authorList>
    </citation>
    <scope>NUCLEOTIDE SEQUENCE</scope>
    <source>
        <strain evidence="8">HY-45-18</strain>
    </source>
</reference>
<evidence type="ECO:0000313" key="9">
    <source>
        <dbReference type="Proteomes" id="UP001078443"/>
    </source>
</evidence>
<dbReference type="RefSeq" id="WP_268039300.1">
    <property type="nucleotide sequence ID" value="NZ_JAPQER010000001.1"/>
</dbReference>
<evidence type="ECO:0000256" key="6">
    <source>
        <dbReference type="SAM" id="Phobius"/>
    </source>
</evidence>
<keyword evidence="2" id="KW-1003">Cell membrane</keyword>
<keyword evidence="3 6" id="KW-0812">Transmembrane</keyword>
<dbReference type="InterPro" id="IPR018461">
    <property type="entry name" value="Na/H_Antiport_NhaC-like_C"/>
</dbReference>
<feature type="transmembrane region" description="Helical" evidence="6">
    <location>
        <begin position="289"/>
        <end position="307"/>
    </location>
</feature>
<evidence type="ECO:0000256" key="5">
    <source>
        <dbReference type="ARBA" id="ARBA00023136"/>
    </source>
</evidence>
<feature type="domain" description="Na+/H+ antiporter NhaC-like C-terminal" evidence="7">
    <location>
        <begin position="188"/>
        <end position="468"/>
    </location>
</feature>
<dbReference type="Pfam" id="PF03553">
    <property type="entry name" value="Na_H_antiporter"/>
    <property type="match status" value="1"/>
</dbReference>
<dbReference type="PANTHER" id="PTHR43478">
    <property type="entry name" value="NA+/H+ ANTIPORTER-RELATED"/>
    <property type="match status" value="1"/>
</dbReference>
<feature type="transmembrane region" description="Helical" evidence="6">
    <location>
        <begin position="188"/>
        <end position="213"/>
    </location>
</feature>
<keyword evidence="9" id="KW-1185">Reference proteome</keyword>
<name>A0ABT4CVM1_9CLOT</name>
<feature type="transmembrane region" description="Helical" evidence="6">
    <location>
        <begin position="157"/>
        <end position="176"/>
    </location>
</feature>
<keyword evidence="4 6" id="KW-1133">Transmembrane helix</keyword>
<gene>
    <name evidence="8" type="ORF">OW763_01535</name>
</gene>
<dbReference type="Proteomes" id="UP001078443">
    <property type="component" value="Unassembled WGS sequence"/>
</dbReference>
<feature type="transmembrane region" description="Helical" evidence="6">
    <location>
        <begin position="255"/>
        <end position="277"/>
    </location>
</feature>
<protein>
    <submittedName>
        <fullName evidence="8">Sodium:proton antiporter</fullName>
    </submittedName>
</protein>
<proteinExistence type="predicted"/>
<dbReference type="EMBL" id="JAPQER010000001">
    <property type="protein sequence ID" value="MCY6483034.1"/>
    <property type="molecule type" value="Genomic_DNA"/>
</dbReference>
<keyword evidence="5 6" id="KW-0472">Membrane</keyword>
<feature type="transmembrane region" description="Helical" evidence="6">
    <location>
        <begin position="108"/>
        <end position="136"/>
    </location>
</feature>
<feature type="transmembrane region" description="Helical" evidence="6">
    <location>
        <begin position="327"/>
        <end position="349"/>
    </location>
</feature>
<feature type="transmembrane region" description="Helical" evidence="6">
    <location>
        <begin position="68"/>
        <end position="93"/>
    </location>
</feature>
<feature type="transmembrane region" description="Helical" evidence="6">
    <location>
        <begin position="391"/>
        <end position="419"/>
    </location>
</feature>
<evidence type="ECO:0000256" key="1">
    <source>
        <dbReference type="ARBA" id="ARBA00004651"/>
    </source>
</evidence>
<evidence type="ECO:0000256" key="2">
    <source>
        <dbReference type="ARBA" id="ARBA00022475"/>
    </source>
</evidence>
<evidence type="ECO:0000313" key="8">
    <source>
        <dbReference type="EMBL" id="MCY6483034.1"/>
    </source>
</evidence>
<dbReference type="PANTHER" id="PTHR43478:SF1">
    <property type="entry name" value="NA+_H+ ANTIPORTER NHAC-LIKE C-TERMINAL DOMAIN-CONTAINING PROTEIN"/>
    <property type="match status" value="1"/>
</dbReference>
<evidence type="ECO:0000259" key="7">
    <source>
        <dbReference type="Pfam" id="PF03553"/>
    </source>
</evidence>
<organism evidence="8 9">
    <name type="scientific">Clostridium aestuarii</name>
    <dbReference type="NCBI Taxonomy" id="338193"/>
    <lineage>
        <taxon>Bacteria</taxon>
        <taxon>Bacillati</taxon>
        <taxon>Bacillota</taxon>
        <taxon>Clostridia</taxon>
        <taxon>Eubacteriales</taxon>
        <taxon>Clostridiaceae</taxon>
        <taxon>Clostridium</taxon>
    </lineage>
</organism>
<evidence type="ECO:0000256" key="4">
    <source>
        <dbReference type="ARBA" id="ARBA00022989"/>
    </source>
</evidence>
<comment type="subcellular location">
    <subcellularLocation>
        <location evidence="1">Cell membrane</location>
        <topology evidence="1">Multi-pass membrane protein</topology>
    </subcellularLocation>
</comment>
<comment type="caution">
    <text evidence="8">The sequence shown here is derived from an EMBL/GenBank/DDBJ whole genome shotgun (WGS) entry which is preliminary data.</text>
</comment>
<feature type="transmembrane region" description="Helical" evidence="6">
    <location>
        <begin position="449"/>
        <end position="469"/>
    </location>
</feature>